<dbReference type="AlphaFoldDB" id="A0A9X0A5J5"/>
<comment type="caution">
    <text evidence="1">The sequence shown here is derived from an EMBL/GenBank/DDBJ whole genome shotgun (WGS) entry which is preliminary data.</text>
</comment>
<sequence length="89" mass="10515">MDVMMMKKTNLEKSVEHYKNEGVKLTDVWNGFYSTCSNCYETTARLVSYCHPIEKVGQMFGFADRYIRKAGRHLLDDEDNEKRNNLHMM</sequence>
<protein>
    <submittedName>
        <fullName evidence="1">Uncharacterized protein</fullName>
    </submittedName>
</protein>
<organism evidence="1 2">
    <name type="scientific">Desmophyllum pertusum</name>
    <dbReference type="NCBI Taxonomy" id="174260"/>
    <lineage>
        <taxon>Eukaryota</taxon>
        <taxon>Metazoa</taxon>
        <taxon>Cnidaria</taxon>
        <taxon>Anthozoa</taxon>
        <taxon>Hexacorallia</taxon>
        <taxon>Scleractinia</taxon>
        <taxon>Caryophylliina</taxon>
        <taxon>Caryophylliidae</taxon>
        <taxon>Desmophyllum</taxon>
    </lineage>
</organism>
<keyword evidence="2" id="KW-1185">Reference proteome</keyword>
<name>A0A9X0A5J5_9CNID</name>
<dbReference type="EMBL" id="MU825398">
    <property type="protein sequence ID" value="KAJ7393440.1"/>
    <property type="molecule type" value="Genomic_DNA"/>
</dbReference>
<proteinExistence type="predicted"/>
<gene>
    <name evidence="1" type="ORF">OS493_006414</name>
</gene>
<reference evidence="1" key="1">
    <citation type="submission" date="2023-01" db="EMBL/GenBank/DDBJ databases">
        <title>Genome assembly of the deep-sea coral Lophelia pertusa.</title>
        <authorList>
            <person name="Herrera S."/>
            <person name="Cordes E."/>
        </authorList>
    </citation>
    <scope>NUCLEOTIDE SEQUENCE</scope>
    <source>
        <strain evidence="1">USNM1676648</strain>
        <tissue evidence="1">Polyp</tissue>
    </source>
</reference>
<evidence type="ECO:0000313" key="2">
    <source>
        <dbReference type="Proteomes" id="UP001163046"/>
    </source>
</evidence>
<evidence type="ECO:0000313" key="1">
    <source>
        <dbReference type="EMBL" id="KAJ7393440.1"/>
    </source>
</evidence>
<accession>A0A9X0A5J5</accession>
<dbReference type="OrthoDB" id="5975377at2759"/>
<dbReference type="Proteomes" id="UP001163046">
    <property type="component" value="Unassembled WGS sequence"/>
</dbReference>